<dbReference type="InterPro" id="IPR013653">
    <property type="entry name" value="GCN5-like_dom"/>
</dbReference>
<accession>A0ABW2ILG5</accession>
<evidence type="ECO:0000259" key="1">
    <source>
        <dbReference type="PROSITE" id="PS51186"/>
    </source>
</evidence>
<proteinExistence type="predicted"/>
<dbReference type="EMBL" id="JBHTBR010000004">
    <property type="protein sequence ID" value="MFC7291680.1"/>
    <property type="molecule type" value="Genomic_DNA"/>
</dbReference>
<reference evidence="3" key="1">
    <citation type="journal article" date="2019" name="Int. J. Syst. Evol. Microbiol.">
        <title>The Global Catalogue of Microorganisms (GCM) 10K type strain sequencing project: providing services to taxonomists for standard genome sequencing and annotation.</title>
        <authorList>
            <consortium name="The Broad Institute Genomics Platform"/>
            <consortium name="The Broad Institute Genome Sequencing Center for Infectious Disease"/>
            <person name="Wu L."/>
            <person name="Ma J."/>
        </authorList>
    </citation>
    <scope>NUCLEOTIDE SEQUENCE [LARGE SCALE GENOMIC DNA]</scope>
    <source>
        <strain evidence="3">CCUG 51308</strain>
    </source>
</reference>
<dbReference type="Gene3D" id="3.40.630.30">
    <property type="match status" value="1"/>
</dbReference>
<feature type="domain" description="N-acetyltransferase" evidence="1">
    <location>
        <begin position="109"/>
        <end position="237"/>
    </location>
</feature>
<dbReference type="Pfam" id="PF08445">
    <property type="entry name" value="FR47"/>
    <property type="match status" value="1"/>
</dbReference>
<dbReference type="RefSeq" id="WP_382166917.1">
    <property type="nucleotide sequence ID" value="NZ_JBHTBR010000004.1"/>
</dbReference>
<organism evidence="2 3">
    <name type="scientific">Hirschia litorea</name>
    <dbReference type="NCBI Taxonomy" id="1199156"/>
    <lineage>
        <taxon>Bacteria</taxon>
        <taxon>Pseudomonadati</taxon>
        <taxon>Pseudomonadota</taxon>
        <taxon>Alphaproteobacteria</taxon>
        <taxon>Hyphomonadales</taxon>
        <taxon>Hyphomonadaceae</taxon>
        <taxon>Hirschia</taxon>
    </lineage>
</organism>
<protein>
    <submittedName>
        <fullName evidence="2">GNAT family N-acetyltransferase</fullName>
    </submittedName>
</protein>
<evidence type="ECO:0000313" key="2">
    <source>
        <dbReference type="EMBL" id="MFC7291680.1"/>
    </source>
</evidence>
<dbReference type="PROSITE" id="PS51186">
    <property type="entry name" value="GNAT"/>
    <property type="match status" value="1"/>
</dbReference>
<dbReference type="SUPFAM" id="SSF55729">
    <property type="entry name" value="Acyl-CoA N-acyltransferases (Nat)"/>
    <property type="match status" value="1"/>
</dbReference>
<comment type="caution">
    <text evidence="2">The sequence shown here is derived from an EMBL/GenBank/DDBJ whole genome shotgun (WGS) entry which is preliminary data.</text>
</comment>
<dbReference type="InterPro" id="IPR000182">
    <property type="entry name" value="GNAT_dom"/>
</dbReference>
<name>A0ABW2ILG5_9PROT</name>
<dbReference type="Proteomes" id="UP001596492">
    <property type="component" value="Unassembled WGS sequence"/>
</dbReference>
<evidence type="ECO:0000313" key="3">
    <source>
        <dbReference type="Proteomes" id="UP001596492"/>
    </source>
</evidence>
<keyword evidence="3" id="KW-1185">Reference proteome</keyword>
<sequence length="237" mass="26064">MSDFAFPNAHLKTKLARPAWHSLNDSHVELSMGNETARIYRPEINAFLAAVDDNETSWQAAETLAPIDQEVFVVQAGEPPQLPNMTMTKSAPCVQMIGILDAPDHDCSYDILTLSEADAPEMLALAELTQPGPFRPSTYLMGQFIGVRIDGRLAAMAGERFRFSGLCELSAICTHPDFQGMGLGKSLSALKSKQIKARGEIPFLHSWKSNTRAIGLYEKLGFRILQEVTASVFVRHG</sequence>
<dbReference type="CDD" id="cd04301">
    <property type="entry name" value="NAT_SF"/>
    <property type="match status" value="1"/>
</dbReference>
<dbReference type="InterPro" id="IPR016181">
    <property type="entry name" value="Acyl_CoA_acyltransferase"/>
</dbReference>
<gene>
    <name evidence="2" type="ORF">ACFQS8_08635</name>
</gene>